<protein>
    <recommendedName>
        <fullName evidence="5">DUF3558 domain-containing protein</fullName>
    </recommendedName>
</protein>
<feature type="compositionally biased region" description="Gly residues" evidence="1">
    <location>
        <begin position="99"/>
        <end position="162"/>
    </location>
</feature>
<feature type="compositionally biased region" description="Gly residues" evidence="1">
    <location>
        <begin position="66"/>
        <end position="88"/>
    </location>
</feature>
<feature type="transmembrane region" description="Helical" evidence="2">
    <location>
        <begin position="180"/>
        <end position="201"/>
    </location>
</feature>
<comment type="caution">
    <text evidence="3">The sequence shown here is derived from an EMBL/GenBank/DDBJ whole genome shotgun (WGS) entry which is preliminary data.</text>
</comment>
<evidence type="ECO:0000313" key="4">
    <source>
        <dbReference type="Proteomes" id="UP001558353"/>
    </source>
</evidence>
<dbReference type="Proteomes" id="UP001558353">
    <property type="component" value="Unassembled WGS sequence"/>
</dbReference>
<feature type="compositionally biased region" description="Low complexity" evidence="1">
    <location>
        <begin position="209"/>
        <end position="252"/>
    </location>
</feature>
<dbReference type="EMBL" id="JAYWMA010000016">
    <property type="protein sequence ID" value="MEX3529618.1"/>
    <property type="molecule type" value="Genomic_DNA"/>
</dbReference>
<dbReference type="RefSeq" id="WP_368522951.1">
    <property type="nucleotide sequence ID" value="NZ_JAYWMA010000016.1"/>
</dbReference>
<sequence>MNDQNHGYGGNPGASGPGGPDGAPGGGGYGGSGDPYSQGGGRTNPYANPQSQYGREGTYGAADAPGGPGGPASQGAGPGYGGGPGAGGDAETRAYGAYGSHGGPGGPGGPNGPAGPGGPGGPGGPNGPAGPGGPNGPAGPGGPGGPGGPNGPNGPYGSGGYEGPSSSGSSGSGGGNNKGLLIGIGALVAIVVLALGAFMFMGGDDDVENTGTETTAEGTETNGGETTDATTTGNDETTSPEATSTTPAASAAGDGSMGEPYASVVPAYLRDNADACRDATATITSYDSNVEDRTVPGLRCRGASGSLLDGNNIEIINDAEFAKGATDQARTMDYEVIKEEGGVTLIAAAYDSGSAKIFWTDTNEGISFEMYPYDNLEEAKTVAEQMK</sequence>
<keyword evidence="2" id="KW-0472">Membrane</keyword>
<feature type="compositionally biased region" description="Gly residues" evidence="1">
    <location>
        <begin position="7"/>
        <end position="42"/>
    </location>
</feature>
<evidence type="ECO:0000256" key="1">
    <source>
        <dbReference type="SAM" id="MobiDB-lite"/>
    </source>
</evidence>
<evidence type="ECO:0000313" key="3">
    <source>
        <dbReference type="EMBL" id="MEX3529618.1"/>
    </source>
</evidence>
<evidence type="ECO:0000256" key="2">
    <source>
        <dbReference type="SAM" id="Phobius"/>
    </source>
</evidence>
<organism evidence="3 4">
    <name type="scientific">Corynebacterium xerosis</name>
    <dbReference type="NCBI Taxonomy" id="1725"/>
    <lineage>
        <taxon>Bacteria</taxon>
        <taxon>Bacillati</taxon>
        <taxon>Actinomycetota</taxon>
        <taxon>Actinomycetes</taxon>
        <taxon>Mycobacteriales</taxon>
        <taxon>Corynebacteriaceae</taxon>
        <taxon>Corynebacterium</taxon>
    </lineage>
</organism>
<keyword evidence="2" id="KW-0812">Transmembrane</keyword>
<accession>A0ABV3UWN9</accession>
<evidence type="ECO:0008006" key="5">
    <source>
        <dbReference type="Google" id="ProtNLM"/>
    </source>
</evidence>
<feature type="region of interest" description="Disordered" evidence="1">
    <location>
        <begin position="208"/>
        <end position="257"/>
    </location>
</feature>
<name>A0ABV3UWN9_9CORY</name>
<keyword evidence="4" id="KW-1185">Reference proteome</keyword>
<gene>
    <name evidence="3" type="ORF">VVR64_11175</name>
</gene>
<reference evidence="3 4" key="1">
    <citation type="journal article" date="2024" name="Fungal Genet. Biol.">
        <title>The porcine skin microbiome exhibits broad fungal antagonism.</title>
        <authorList>
            <person name="De La Cruz K.F."/>
            <person name="Townsend E.C."/>
            <person name="Alex Cheong J.Z."/>
            <person name="Salamzade R."/>
            <person name="Liu A."/>
            <person name="Sandstrom S."/>
            <person name="Davila E."/>
            <person name="Huang L."/>
            <person name="Xu K.H."/>
            <person name="Wu S.Y."/>
            <person name="Meudt J.J."/>
            <person name="Shanmuganayagam D."/>
            <person name="Gibson A.L.F."/>
            <person name="Kalan L.R."/>
        </authorList>
    </citation>
    <scope>NUCLEOTIDE SEQUENCE [LARGE SCALE GENOMIC DNA]</scope>
    <source>
        <strain evidence="3 4">LK2569</strain>
    </source>
</reference>
<feature type="region of interest" description="Disordered" evidence="1">
    <location>
        <begin position="1"/>
        <end position="173"/>
    </location>
</feature>
<proteinExistence type="predicted"/>
<keyword evidence="2" id="KW-1133">Transmembrane helix</keyword>